<organism evidence="2 3">
    <name type="scientific">Pleurodeles waltl</name>
    <name type="common">Iberian ribbed newt</name>
    <dbReference type="NCBI Taxonomy" id="8319"/>
    <lineage>
        <taxon>Eukaryota</taxon>
        <taxon>Metazoa</taxon>
        <taxon>Chordata</taxon>
        <taxon>Craniata</taxon>
        <taxon>Vertebrata</taxon>
        <taxon>Euteleostomi</taxon>
        <taxon>Amphibia</taxon>
        <taxon>Batrachia</taxon>
        <taxon>Caudata</taxon>
        <taxon>Salamandroidea</taxon>
        <taxon>Salamandridae</taxon>
        <taxon>Pleurodelinae</taxon>
        <taxon>Pleurodeles</taxon>
    </lineage>
</organism>
<sequence>MRLDASLQRSGATLTWCLPLCSEPGLFLAGAHCEPHWRRTSRGLESGEECGGSAAGLFSRRPEPRRNGGAPTHFRNLGIP</sequence>
<feature type="region of interest" description="Disordered" evidence="1">
    <location>
        <begin position="53"/>
        <end position="80"/>
    </location>
</feature>
<comment type="caution">
    <text evidence="2">The sequence shown here is derived from an EMBL/GenBank/DDBJ whole genome shotgun (WGS) entry which is preliminary data.</text>
</comment>
<protein>
    <submittedName>
        <fullName evidence="2">Uncharacterized protein</fullName>
    </submittedName>
</protein>
<dbReference type="AlphaFoldDB" id="A0AAV7SC41"/>
<accession>A0AAV7SC41</accession>
<proteinExistence type="predicted"/>
<evidence type="ECO:0000313" key="3">
    <source>
        <dbReference type="Proteomes" id="UP001066276"/>
    </source>
</evidence>
<reference evidence="2" key="1">
    <citation type="journal article" date="2022" name="bioRxiv">
        <title>Sequencing and chromosome-scale assembly of the giantPleurodeles waltlgenome.</title>
        <authorList>
            <person name="Brown T."/>
            <person name="Elewa A."/>
            <person name="Iarovenko S."/>
            <person name="Subramanian E."/>
            <person name="Araus A.J."/>
            <person name="Petzold A."/>
            <person name="Susuki M."/>
            <person name="Suzuki K.-i.T."/>
            <person name="Hayashi T."/>
            <person name="Toyoda A."/>
            <person name="Oliveira C."/>
            <person name="Osipova E."/>
            <person name="Leigh N.D."/>
            <person name="Simon A."/>
            <person name="Yun M.H."/>
        </authorList>
    </citation>
    <scope>NUCLEOTIDE SEQUENCE</scope>
    <source>
        <strain evidence="2">20211129_DDA</strain>
        <tissue evidence="2">Liver</tissue>
    </source>
</reference>
<evidence type="ECO:0000256" key="1">
    <source>
        <dbReference type="SAM" id="MobiDB-lite"/>
    </source>
</evidence>
<evidence type="ECO:0000313" key="2">
    <source>
        <dbReference type="EMBL" id="KAJ1160880.1"/>
    </source>
</evidence>
<gene>
    <name evidence="2" type="ORF">NDU88_001370</name>
</gene>
<keyword evidence="3" id="KW-1185">Reference proteome</keyword>
<dbReference type="EMBL" id="JANPWB010000008">
    <property type="protein sequence ID" value="KAJ1160880.1"/>
    <property type="molecule type" value="Genomic_DNA"/>
</dbReference>
<dbReference type="Proteomes" id="UP001066276">
    <property type="component" value="Chromosome 4_2"/>
</dbReference>
<name>A0AAV7SC41_PLEWA</name>